<dbReference type="AlphaFoldDB" id="A0A8H7NWH2"/>
<accession>A0A8H7NWH2</accession>
<dbReference type="GO" id="GO:0019679">
    <property type="term" value="P:propionate metabolic process, methylcitrate cycle"/>
    <property type="evidence" value="ECO:0007669"/>
    <property type="project" value="InterPro"/>
</dbReference>
<evidence type="ECO:0000313" key="6">
    <source>
        <dbReference type="Proteomes" id="UP000639403"/>
    </source>
</evidence>
<dbReference type="InterPro" id="IPR045336">
    <property type="entry name" value="MmgE_PrpD_N"/>
</dbReference>
<evidence type="ECO:0000259" key="3">
    <source>
        <dbReference type="Pfam" id="PF03972"/>
    </source>
</evidence>
<reference evidence="5" key="2">
    <citation type="journal article" name="Front. Microbiol.">
        <title>Degradative Capacity of Two Strains of Rhodonia placenta: From Phenotype to Genotype.</title>
        <authorList>
            <person name="Kolle M."/>
            <person name="Horta M.A.C."/>
            <person name="Nowrousian M."/>
            <person name="Ohm R.A."/>
            <person name="Benz J.P."/>
            <person name="Pilgard A."/>
        </authorList>
    </citation>
    <scope>NUCLEOTIDE SEQUENCE</scope>
    <source>
        <strain evidence="5">FPRL280</strain>
    </source>
</reference>
<protein>
    <recommendedName>
        <fullName evidence="7">2-methylcitrate dehydratase</fullName>
    </recommendedName>
</protein>
<dbReference type="GO" id="GO:0005739">
    <property type="term" value="C:mitochondrion"/>
    <property type="evidence" value="ECO:0007669"/>
    <property type="project" value="TreeGrafter"/>
</dbReference>
<dbReference type="SUPFAM" id="SSF103378">
    <property type="entry name" value="2-methylcitrate dehydratase PrpD"/>
    <property type="match status" value="1"/>
</dbReference>
<evidence type="ECO:0008006" key="7">
    <source>
        <dbReference type="Google" id="ProtNLM"/>
    </source>
</evidence>
<name>A0A8H7NWH2_9APHY</name>
<dbReference type="GO" id="GO:0047547">
    <property type="term" value="F:2-methylcitrate dehydratase activity"/>
    <property type="evidence" value="ECO:0007669"/>
    <property type="project" value="InterPro"/>
</dbReference>
<dbReference type="PANTHER" id="PTHR16943:SF15">
    <property type="entry name" value="DEHYDRATASE (PRPD), PUTATIVE-RELATED"/>
    <property type="match status" value="1"/>
</dbReference>
<organism evidence="5 6">
    <name type="scientific">Rhodonia placenta</name>
    <dbReference type="NCBI Taxonomy" id="104341"/>
    <lineage>
        <taxon>Eukaryota</taxon>
        <taxon>Fungi</taxon>
        <taxon>Dikarya</taxon>
        <taxon>Basidiomycota</taxon>
        <taxon>Agaricomycotina</taxon>
        <taxon>Agaricomycetes</taxon>
        <taxon>Polyporales</taxon>
        <taxon>Adustoporiaceae</taxon>
        <taxon>Rhodonia</taxon>
    </lineage>
</organism>
<feature type="domain" description="MmgE/PrpD C-terminal" evidence="4">
    <location>
        <begin position="283"/>
        <end position="445"/>
    </location>
</feature>
<keyword evidence="2" id="KW-0456">Lyase</keyword>
<dbReference type="EMBL" id="JADOXO010000280">
    <property type="protein sequence ID" value="KAF9807346.1"/>
    <property type="molecule type" value="Genomic_DNA"/>
</dbReference>
<dbReference type="Proteomes" id="UP000639403">
    <property type="component" value="Unassembled WGS sequence"/>
</dbReference>
<dbReference type="PANTHER" id="PTHR16943">
    <property type="entry name" value="2-METHYLCITRATE DEHYDRATASE-RELATED"/>
    <property type="match status" value="1"/>
</dbReference>
<dbReference type="InterPro" id="IPR042183">
    <property type="entry name" value="MmgE/PrpD_sf_1"/>
</dbReference>
<dbReference type="InterPro" id="IPR042188">
    <property type="entry name" value="MmgE/PrpD_sf_2"/>
</dbReference>
<dbReference type="Gene3D" id="3.30.1330.120">
    <property type="entry name" value="2-methylcitrate dehydratase PrpD"/>
    <property type="match status" value="1"/>
</dbReference>
<dbReference type="Pfam" id="PF03972">
    <property type="entry name" value="MmgE_PrpD_N"/>
    <property type="match status" value="1"/>
</dbReference>
<dbReference type="InterPro" id="IPR012705">
    <property type="entry name" value="2Me_IsoCit_deHydtase_PrpD"/>
</dbReference>
<reference evidence="5" key="1">
    <citation type="submission" date="2020-11" db="EMBL/GenBank/DDBJ databases">
        <authorList>
            <person name="Koelle M."/>
            <person name="Horta M.A.C."/>
            <person name="Nowrousian M."/>
            <person name="Ohm R.A."/>
            <person name="Benz P."/>
            <person name="Pilgard A."/>
        </authorList>
    </citation>
    <scope>NUCLEOTIDE SEQUENCE</scope>
    <source>
        <strain evidence="5">FPRL280</strain>
    </source>
</reference>
<comment type="similarity">
    <text evidence="1">Belongs to the PrpD family.</text>
</comment>
<evidence type="ECO:0000259" key="4">
    <source>
        <dbReference type="Pfam" id="PF19305"/>
    </source>
</evidence>
<feature type="domain" description="MmgE/PrpD N-terminal" evidence="3">
    <location>
        <begin position="19"/>
        <end position="264"/>
    </location>
</feature>
<dbReference type="GO" id="GO:0051537">
    <property type="term" value="F:2 iron, 2 sulfur cluster binding"/>
    <property type="evidence" value="ECO:0007669"/>
    <property type="project" value="InterPro"/>
</dbReference>
<sequence length="479" mass="53153">MAVKPDDNNRPPYDDVIQAIVDYVFDFQVTSPKAWKRARVALLDSLGCAIESVPVCTSFIGPVVKGTVVPHGFPLPGTSYVLDPLKAAFDLGSLIRYLDHSDAFPGAEWGHPSDNIGAILPVADWLSRQGDDTMTMQDVLEALIKAYEIQGCFQMRNAFNKVGIDHVVLVKVTVAAVVSKLMNLTRSQANDAVSQAFADGQPLRVYRQSPNTSPRKGWAAGDACMRAVHLVLMTKSGQPGFPTVLTAPRWGFYDTSFGSKPFEFPVPFGSMVVESHFIKLVVAEGHAISAVEGARTLSKRLKERIESIHSIRIRTTDAAMTIINKTGPLHNAADRDHCMRYVVAVTLLKGDWPTAADYSDDSSWARDPRVEALRAKMTMEEDPQMTRDYHSPRSRKGATALEVTMDDGTVLEEVLVERPIGHPWRAETIDSTKEKFIKLTGQVLQDPSTFWDEFMTENISSVRVRDWMDRFTAQQTPLV</sequence>
<dbReference type="Gene3D" id="1.10.4100.10">
    <property type="entry name" value="2-methylcitrate dehydratase PrpD"/>
    <property type="match status" value="1"/>
</dbReference>
<dbReference type="NCBIfam" id="TIGR02330">
    <property type="entry name" value="prpD"/>
    <property type="match status" value="1"/>
</dbReference>
<evidence type="ECO:0000313" key="5">
    <source>
        <dbReference type="EMBL" id="KAF9807346.1"/>
    </source>
</evidence>
<comment type="caution">
    <text evidence="5">The sequence shown here is derived from an EMBL/GenBank/DDBJ whole genome shotgun (WGS) entry which is preliminary data.</text>
</comment>
<proteinExistence type="inferred from homology"/>
<evidence type="ECO:0000256" key="1">
    <source>
        <dbReference type="ARBA" id="ARBA00006174"/>
    </source>
</evidence>
<dbReference type="Pfam" id="PF19305">
    <property type="entry name" value="MmgE_PrpD_C"/>
    <property type="match status" value="1"/>
</dbReference>
<dbReference type="InterPro" id="IPR045337">
    <property type="entry name" value="MmgE_PrpD_C"/>
</dbReference>
<dbReference type="InterPro" id="IPR005656">
    <property type="entry name" value="MmgE_PrpD"/>
</dbReference>
<gene>
    <name evidence="5" type="ORF">IEO21_08258</name>
</gene>
<evidence type="ECO:0000256" key="2">
    <source>
        <dbReference type="ARBA" id="ARBA00023239"/>
    </source>
</evidence>
<dbReference type="InterPro" id="IPR036148">
    <property type="entry name" value="MmgE/PrpD_sf"/>
</dbReference>